<feature type="domain" description="Dynamin stalk" evidence="1">
    <location>
        <begin position="71"/>
        <end position="133"/>
    </location>
</feature>
<accession>A0AAD5ASE2</accession>
<dbReference type="Gene3D" id="3.40.50.300">
    <property type="entry name" value="P-loop containing nucleotide triphosphate hydrolases"/>
    <property type="match status" value="1"/>
</dbReference>
<evidence type="ECO:0000313" key="2">
    <source>
        <dbReference type="EMBL" id="KAI5620949.1"/>
    </source>
</evidence>
<organism evidence="2 3">
    <name type="scientific">Silurus asotus</name>
    <name type="common">Amur catfish</name>
    <name type="synonym">Parasilurus asotus</name>
    <dbReference type="NCBI Taxonomy" id="30991"/>
    <lineage>
        <taxon>Eukaryota</taxon>
        <taxon>Metazoa</taxon>
        <taxon>Chordata</taxon>
        <taxon>Craniata</taxon>
        <taxon>Vertebrata</taxon>
        <taxon>Euteleostomi</taxon>
        <taxon>Actinopterygii</taxon>
        <taxon>Neopterygii</taxon>
        <taxon>Teleostei</taxon>
        <taxon>Ostariophysi</taxon>
        <taxon>Siluriformes</taxon>
        <taxon>Siluridae</taxon>
        <taxon>Silurus</taxon>
    </lineage>
</organism>
<dbReference type="Gene3D" id="1.20.120.1240">
    <property type="entry name" value="Dynamin, middle domain"/>
    <property type="match status" value="1"/>
</dbReference>
<dbReference type="AlphaFoldDB" id="A0AAD5ASE2"/>
<evidence type="ECO:0000313" key="3">
    <source>
        <dbReference type="Proteomes" id="UP001205998"/>
    </source>
</evidence>
<proteinExistence type="predicted"/>
<gene>
    <name evidence="2" type="ORF">C0J50_19552</name>
</gene>
<keyword evidence="3" id="KW-1185">Reference proteome</keyword>
<reference evidence="2" key="1">
    <citation type="submission" date="2018-07" db="EMBL/GenBank/DDBJ databases">
        <title>Comparative genomics of catfishes provides insights into carnivory and benthic adaptation.</title>
        <authorList>
            <person name="Zhang Y."/>
            <person name="Wang D."/>
            <person name="Peng Z."/>
            <person name="Zheng S."/>
            <person name="Shao F."/>
            <person name="Tao W."/>
        </authorList>
    </citation>
    <scope>NUCLEOTIDE SEQUENCE</scope>
    <source>
        <strain evidence="2">Chongqing</strain>
    </source>
</reference>
<dbReference type="InterPro" id="IPR027417">
    <property type="entry name" value="P-loop_NTPase"/>
</dbReference>
<dbReference type="InterPro" id="IPR000375">
    <property type="entry name" value="Dynamin_stalk"/>
</dbReference>
<sequence>MAQIPVGIMRTLEMEELIPLINKLQDAFSSIRQSCNLDLQQIAVVGGPERARFWRISSADRRKPTEEYFDGHAAWFAQMVQQFGVDFEKCIEGSGDQVDTVELSGGARINRIFHELFPFELNKVSDSASEQIQKNSSDEAIETDQNELVENTILLMENGAL</sequence>
<comment type="caution">
    <text evidence="2">The sequence shown here is derived from an EMBL/GenBank/DDBJ whole genome shotgun (WGS) entry which is preliminary data.</text>
</comment>
<dbReference type="Proteomes" id="UP001205998">
    <property type="component" value="Unassembled WGS sequence"/>
</dbReference>
<name>A0AAD5ASE2_SILAS</name>
<dbReference type="EMBL" id="MU551639">
    <property type="protein sequence ID" value="KAI5620949.1"/>
    <property type="molecule type" value="Genomic_DNA"/>
</dbReference>
<protein>
    <submittedName>
        <fullName evidence="2">Dynamin-2 isoform X8</fullName>
    </submittedName>
</protein>
<dbReference type="Pfam" id="PF01031">
    <property type="entry name" value="Dynamin_M"/>
    <property type="match status" value="1"/>
</dbReference>
<evidence type="ECO:0000259" key="1">
    <source>
        <dbReference type="Pfam" id="PF01031"/>
    </source>
</evidence>